<keyword evidence="2" id="KW-1133">Transmembrane helix</keyword>
<evidence type="ECO:0000313" key="4">
    <source>
        <dbReference type="Proteomes" id="UP000242188"/>
    </source>
</evidence>
<comment type="similarity">
    <text evidence="1">Belongs to the C19orf12 family.</text>
</comment>
<dbReference type="AlphaFoldDB" id="A0A210QZ57"/>
<keyword evidence="2" id="KW-0812">Transmembrane</keyword>
<dbReference type="InterPro" id="IPR033369">
    <property type="entry name" value="C19orf12"/>
</dbReference>
<sequence>MAEGGGVDYKTYFVQLIKILETNQEMKKSIKGILKQVAYGAGGTAVGGVLFGAAGALVGGVAGSLIGYMSSDDYQSMIKIMINLSDSKKKELVKKVQELVRSVLIDALVQFLTSEENRTALIQLILRHK</sequence>
<feature type="transmembrane region" description="Helical" evidence="2">
    <location>
        <begin position="45"/>
        <end position="69"/>
    </location>
</feature>
<name>A0A210QZ57_MIZYE</name>
<dbReference type="EMBL" id="NEDP02001165">
    <property type="protein sequence ID" value="OWF53982.1"/>
    <property type="molecule type" value="Genomic_DNA"/>
</dbReference>
<evidence type="ECO:0000256" key="2">
    <source>
        <dbReference type="SAM" id="Phobius"/>
    </source>
</evidence>
<organism evidence="3 4">
    <name type="scientific">Mizuhopecten yessoensis</name>
    <name type="common">Japanese scallop</name>
    <name type="synonym">Patinopecten yessoensis</name>
    <dbReference type="NCBI Taxonomy" id="6573"/>
    <lineage>
        <taxon>Eukaryota</taxon>
        <taxon>Metazoa</taxon>
        <taxon>Spiralia</taxon>
        <taxon>Lophotrochozoa</taxon>
        <taxon>Mollusca</taxon>
        <taxon>Bivalvia</taxon>
        <taxon>Autobranchia</taxon>
        <taxon>Pteriomorphia</taxon>
        <taxon>Pectinida</taxon>
        <taxon>Pectinoidea</taxon>
        <taxon>Pectinidae</taxon>
        <taxon>Mizuhopecten</taxon>
    </lineage>
</organism>
<dbReference type="Proteomes" id="UP000242188">
    <property type="component" value="Unassembled WGS sequence"/>
</dbReference>
<dbReference type="PANTHER" id="PTHR31493:SF1">
    <property type="entry name" value="PROTEIN C19ORF12"/>
    <property type="match status" value="1"/>
</dbReference>
<keyword evidence="4" id="KW-1185">Reference proteome</keyword>
<protein>
    <submittedName>
        <fullName evidence="3">Uncharacterized protein</fullName>
    </submittedName>
</protein>
<comment type="caution">
    <text evidence="3">The sequence shown here is derived from an EMBL/GenBank/DDBJ whole genome shotgun (WGS) entry which is preliminary data.</text>
</comment>
<keyword evidence="2" id="KW-0472">Membrane</keyword>
<dbReference type="Pfam" id="PF20721">
    <property type="entry name" value="C19orf12"/>
    <property type="match status" value="1"/>
</dbReference>
<dbReference type="OrthoDB" id="5805760at2759"/>
<accession>A0A210QZ57</accession>
<dbReference type="PANTHER" id="PTHR31493">
    <property type="entry name" value="NAZO FAMILY MEMBER"/>
    <property type="match status" value="1"/>
</dbReference>
<gene>
    <name evidence="3" type="ORF">KP79_PYT15335</name>
</gene>
<reference evidence="3 4" key="1">
    <citation type="journal article" date="2017" name="Nat. Ecol. Evol.">
        <title>Scallop genome provides insights into evolution of bilaterian karyotype and development.</title>
        <authorList>
            <person name="Wang S."/>
            <person name="Zhang J."/>
            <person name="Jiao W."/>
            <person name="Li J."/>
            <person name="Xun X."/>
            <person name="Sun Y."/>
            <person name="Guo X."/>
            <person name="Huan P."/>
            <person name="Dong B."/>
            <person name="Zhang L."/>
            <person name="Hu X."/>
            <person name="Sun X."/>
            <person name="Wang J."/>
            <person name="Zhao C."/>
            <person name="Wang Y."/>
            <person name="Wang D."/>
            <person name="Huang X."/>
            <person name="Wang R."/>
            <person name="Lv J."/>
            <person name="Li Y."/>
            <person name="Zhang Z."/>
            <person name="Liu B."/>
            <person name="Lu W."/>
            <person name="Hui Y."/>
            <person name="Liang J."/>
            <person name="Zhou Z."/>
            <person name="Hou R."/>
            <person name="Li X."/>
            <person name="Liu Y."/>
            <person name="Li H."/>
            <person name="Ning X."/>
            <person name="Lin Y."/>
            <person name="Zhao L."/>
            <person name="Xing Q."/>
            <person name="Dou J."/>
            <person name="Li Y."/>
            <person name="Mao J."/>
            <person name="Guo H."/>
            <person name="Dou H."/>
            <person name="Li T."/>
            <person name="Mu C."/>
            <person name="Jiang W."/>
            <person name="Fu Q."/>
            <person name="Fu X."/>
            <person name="Miao Y."/>
            <person name="Liu J."/>
            <person name="Yu Q."/>
            <person name="Li R."/>
            <person name="Liao H."/>
            <person name="Li X."/>
            <person name="Kong Y."/>
            <person name="Jiang Z."/>
            <person name="Chourrout D."/>
            <person name="Li R."/>
            <person name="Bao Z."/>
        </authorList>
    </citation>
    <scope>NUCLEOTIDE SEQUENCE [LARGE SCALE GENOMIC DNA]</scope>
    <source>
        <strain evidence="3 4">PY_sf001</strain>
    </source>
</reference>
<evidence type="ECO:0000256" key="1">
    <source>
        <dbReference type="ARBA" id="ARBA00029457"/>
    </source>
</evidence>
<proteinExistence type="inferred from homology"/>
<evidence type="ECO:0000313" key="3">
    <source>
        <dbReference type="EMBL" id="OWF53982.1"/>
    </source>
</evidence>